<dbReference type="OrthoDB" id="8840764at2"/>
<accession>A0A3R5WMX0</accession>
<proteinExistence type="predicted"/>
<dbReference type="Pfam" id="PF00670">
    <property type="entry name" value="AdoHcyase_NAD"/>
    <property type="match status" value="1"/>
</dbReference>
<dbReference type="InterPro" id="IPR015878">
    <property type="entry name" value="Ado_hCys_hydrolase_NAD-bd"/>
</dbReference>
<dbReference type="Gene3D" id="3.40.50.720">
    <property type="entry name" value="NAD(P)-binding Rossmann-like Domain"/>
    <property type="match status" value="1"/>
</dbReference>
<feature type="domain" description="S-adenosyl-L-homocysteine hydrolase NAD binding" evidence="1">
    <location>
        <begin position="157"/>
        <end position="267"/>
    </location>
</feature>
<dbReference type="AlphaFoldDB" id="A0A3R5WMX0"/>
<evidence type="ECO:0000313" key="3">
    <source>
        <dbReference type="Proteomes" id="UP000283295"/>
    </source>
</evidence>
<evidence type="ECO:0000259" key="1">
    <source>
        <dbReference type="Pfam" id="PF00670"/>
    </source>
</evidence>
<sequence>MDMDCVYYVVGGDRRSCYMSLTLAEKGYNVFHFDPYDADLLRHSPVTIISGASGVGFRRLIEGECASPSGTGLKAIVLPVPVSRDGEFINGRTLLTVSSVLECSGEFDMVFGGGIDKYMPDENGSGPYVFDYLADDEVAEKNAIVTAEGAICDAESLSDVNIDGSLCLVTGFGKCAKPLAKRLAAWGADVIIMARRPKQRNDAALCGYKVMSFEDIPIYRHLLADVDFCFNTVPARVVCDDILSQLCKGAVVIDIASMPGGVDFEYCKEHEIPYRHSLGIPGKLSPKSSGIILADAAIKVVSDFNK</sequence>
<organism evidence="2 3">
    <name type="scientific">Coprococcus eutactus</name>
    <dbReference type="NCBI Taxonomy" id="33043"/>
    <lineage>
        <taxon>Bacteria</taxon>
        <taxon>Bacillati</taxon>
        <taxon>Bacillota</taxon>
        <taxon>Clostridia</taxon>
        <taxon>Lachnospirales</taxon>
        <taxon>Lachnospiraceae</taxon>
        <taxon>Coprococcus</taxon>
    </lineage>
</organism>
<dbReference type="InterPro" id="IPR036291">
    <property type="entry name" value="NAD(P)-bd_dom_sf"/>
</dbReference>
<dbReference type="SUPFAM" id="SSF51735">
    <property type="entry name" value="NAD(P)-binding Rossmann-fold domains"/>
    <property type="match status" value="1"/>
</dbReference>
<dbReference type="Proteomes" id="UP000283295">
    <property type="component" value="Unassembled WGS sequence"/>
</dbReference>
<gene>
    <name evidence="2" type="ORF">DWX94_10770</name>
</gene>
<dbReference type="EMBL" id="QRVK01000031">
    <property type="protein sequence ID" value="RGS39583.1"/>
    <property type="molecule type" value="Genomic_DNA"/>
</dbReference>
<reference evidence="2 3" key="1">
    <citation type="submission" date="2018-08" db="EMBL/GenBank/DDBJ databases">
        <title>A genome reference for cultivated species of the human gut microbiota.</title>
        <authorList>
            <person name="Zou Y."/>
            <person name="Xue W."/>
            <person name="Luo G."/>
        </authorList>
    </citation>
    <scope>NUCLEOTIDE SEQUENCE [LARGE SCALE GENOMIC DNA]</scope>
    <source>
        <strain evidence="2 3">AF22-21</strain>
    </source>
</reference>
<comment type="caution">
    <text evidence="2">The sequence shown here is derived from an EMBL/GenBank/DDBJ whole genome shotgun (WGS) entry which is preliminary data.</text>
</comment>
<name>A0A3R5WMX0_9FIRM</name>
<protein>
    <recommendedName>
        <fullName evidence="1">S-adenosyl-L-homocysteine hydrolase NAD binding domain-containing protein</fullName>
    </recommendedName>
</protein>
<evidence type="ECO:0000313" key="2">
    <source>
        <dbReference type="EMBL" id="RGS39583.1"/>
    </source>
</evidence>